<sequence length="178" mass="19505">MMGEWRTSVEVGPVRQEFIFLVVRNMRFKVLLGVPFLASIEATLTFARPELSAGRAFATLTCRGTTVDVSAPASVSPFLVACAEGIKCNDDPPPPTFGDPSSVASFPAHSPAPTHPSILLPVSVSLLLRLIDKFISHDSVSVHSPERYAYRRPCQQDRGIGHHHGKTYNQIVADLKRR</sequence>
<evidence type="ECO:0000313" key="2">
    <source>
        <dbReference type="Proteomes" id="UP000193411"/>
    </source>
</evidence>
<comment type="caution">
    <text evidence="1">The sequence shown here is derived from an EMBL/GenBank/DDBJ whole genome shotgun (WGS) entry which is preliminary data.</text>
</comment>
<dbReference type="Proteomes" id="UP000193411">
    <property type="component" value="Unassembled WGS sequence"/>
</dbReference>
<keyword evidence="2" id="KW-1185">Reference proteome</keyword>
<reference evidence="1 2" key="1">
    <citation type="submission" date="2016-07" db="EMBL/GenBank/DDBJ databases">
        <title>Pervasive Adenine N6-methylation of Active Genes in Fungi.</title>
        <authorList>
            <consortium name="DOE Joint Genome Institute"/>
            <person name="Mondo S.J."/>
            <person name="Dannebaum R.O."/>
            <person name="Kuo R.C."/>
            <person name="Labutti K."/>
            <person name="Haridas S."/>
            <person name="Kuo A."/>
            <person name="Salamov A."/>
            <person name="Ahrendt S.R."/>
            <person name="Lipzen A."/>
            <person name="Sullivan W."/>
            <person name="Andreopoulos W.B."/>
            <person name="Clum A."/>
            <person name="Lindquist E."/>
            <person name="Daum C."/>
            <person name="Ramamoorthy G.K."/>
            <person name="Gryganskyi A."/>
            <person name="Culley D."/>
            <person name="Magnuson J.K."/>
            <person name="James T.Y."/>
            <person name="O'Malley M.A."/>
            <person name="Stajich J.E."/>
            <person name="Spatafora J.W."/>
            <person name="Visel A."/>
            <person name="Grigoriev I.V."/>
        </authorList>
    </citation>
    <scope>NUCLEOTIDE SEQUENCE [LARGE SCALE GENOMIC DNA]</scope>
    <source>
        <strain evidence="1 2">PL171</strain>
    </source>
</reference>
<evidence type="ECO:0000313" key="1">
    <source>
        <dbReference type="EMBL" id="ORZ35495.1"/>
    </source>
</evidence>
<gene>
    <name evidence="1" type="ORF">BCR44DRAFT_84242</name>
</gene>
<proteinExistence type="predicted"/>
<dbReference type="EMBL" id="MCFL01000022">
    <property type="protein sequence ID" value="ORZ35495.1"/>
    <property type="molecule type" value="Genomic_DNA"/>
</dbReference>
<organism evidence="1 2">
    <name type="scientific">Catenaria anguillulae PL171</name>
    <dbReference type="NCBI Taxonomy" id="765915"/>
    <lineage>
        <taxon>Eukaryota</taxon>
        <taxon>Fungi</taxon>
        <taxon>Fungi incertae sedis</taxon>
        <taxon>Blastocladiomycota</taxon>
        <taxon>Blastocladiomycetes</taxon>
        <taxon>Blastocladiales</taxon>
        <taxon>Catenariaceae</taxon>
        <taxon>Catenaria</taxon>
    </lineage>
</organism>
<dbReference type="AlphaFoldDB" id="A0A1Y2HLP2"/>
<name>A0A1Y2HLP2_9FUNG</name>
<protein>
    <submittedName>
        <fullName evidence="1">Uncharacterized protein</fullName>
    </submittedName>
</protein>
<accession>A0A1Y2HLP2</accession>